<dbReference type="GO" id="GO:0005829">
    <property type="term" value="C:cytosol"/>
    <property type="evidence" value="ECO:0007669"/>
    <property type="project" value="TreeGrafter"/>
</dbReference>
<reference evidence="3" key="1">
    <citation type="submission" date="2015-08" db="EMBL/GenBank/DDBJ databases">
        <title>Genome sequencing project for genomic taxonomy and phylogenomics of Bacillus-like bacteria.</title>
        <authorList>
            <person name="Liu B."/>
            <person name="Wang J."/>
            <person name="Zhu Y."/>
            <person name="Liu G."/>
            <person name="Chen Q."/>
            <person name="Chen Z."/>
            <person name="Lan J."/>
            <person name="Che J."/>
            <person name="Ge C."/>
            <person name="Shi H."/>
            <person name="Pan Z."/>
            <person name="Liu X."/>
        </authorList>
    </citation>
    <scope>NUCLEOTIDE SEQUENCE [LARGE SCALE GENOMIC DNA]</scope>
    <source>
        <strain evidence="3">FJAT-22460</strain>
    </source>
</reference>
<dbReference type="SUPFAM" id="SSF51004">
    <property type="entry name" value="C-terminal (heme d1) domain of cytochrome cd1-nitrite reductase"/>
    <property type="match status" value="1"/>
</dbReference>
<dbReference type="InterPro" id="IPR015943">
    <property type="entry name" value="WD40/YVTN_repeat-like_dom_sf"/>
</dbReference>
<dbReference type="InterPro" id="IPR019405">
    <property type="entry name" value="Lactonase_7-beta_prop"/>
</dbReference>
<dbReference type="Gene3D" id="2.130.10.10">
    <property type="entry name" value="YVTN repeat-like/Quinoprotein amine dehydrogenase"/>
    <property type="match status" value="1"/>
</dbReference>
<evidence type="ECO:0000313" key="2">
    <source>
        <dbReference type="EMBL" id="KOR89878.1"/>
    </source>
</evidence>
<dbReference type="Proteomes" id="UP000036932">
    <property type="component" value="Unassembled WGS sequence"/>
</dbReference>
<dbReference type="GO" id="GO:0017057">
    <property type="term" value="F:6-phosphogluconolactonase activity"/>
    <property type="evidence" value="ECO:0007669"/>
    <property type="project" value="TreeGrafter"/>
</dbReference>
<gene>
    <name evidence="2" type="ORF">AM231_12525</name>
</gene>
<evidence type="ECO:0000256" key="1">
    <source>
        <dbReference type="ARBA" id="ARBA00005564"/>
    </source>
</evidence>
<dbReference type="EMBL" id="LIUT01000001">
    <property type="protein sequence ID" value="KOR89878.1"/>
    <property type="molecule type" value="Genomic_DNA"/>
</dbReference>
<sequence length="360" mass="39230">MTNPSKRTLLFTGAYAERDESGVCVYEFNENSGEMKLLDQVSGIKNPTFLNVDPKSQRLYAIGEISEQGGKTGEIISFGIDPVAGKLTEQSRIRSVSSSTCHIQRDEASKHLIVSSYHGGLVGLHPIVKDGQAGELLDEKKHADLVPVGEDQQSRAHSAFYSPDGKYVFVQDLGLDKILAYTVDETTQKLNFQGFTQLESGAGPRHLAFHPSGAYAYVINELNSSVTVLRYIQDEGRLEVVETVSTLPSDFEGESYCAEIAVSEDGKTVYGSNRGHDSIVVFSVNEDTGCLSPIQYISTEGGHPRHFTLMLGGKFMVVANRDGNNLVLFSVSPEDGKLTFTGYTVTQSKPVCVKPAVFQV</sequence>
<evidence type="ECO:0000313" key="3">
    <source>
        <dbReference type="Proteomes" id="UP000036932"/>
    </source>
</evidence>
<comment type="similarity">
    <text evidence="1">Belongs to the cycloisomerase 2 family.</text>
</comment>
<proteinExistence type="inferred from homology"/>
<dbReference type="Pfam" id="PF10282">
    <property type="entry name" value="Lactonase"/>
    <property type="match status" value="1"/>
</dbReference>
<dbReference type="PATRIC" id="fig|1705565.3.peg.4525"/>
<name>A0A0M1P5X7_9BACL</name>
<protein>
    <submittedName>
        <fullName evidence="2">3-carboxymuconate cyclase</fullName>
    </submittedName>
</protein>
<organism evidence="2 3">
    <name type="scientific">Paenibacillus solani</name>
    <dbReference type="NCBI Taxonomy" id="1705565"/>
    <lineage>
        <taxon>Bacteria</taxon>
        <taxon>Bacillati</taxon>
        <taxon>Bacillota</taxon>
        <taxon>Bacilli</taxon>
        <taxon>Bacillales</taxon>
        <taxon>Paenibacillaceae</taxon>
        <taxon>Paenibacillus</taxon>
    </lineage>
</organism>
<dbReference type="PANTHER" id="PTHR30344:SF1">
    <property type="entry name" value="6-PHOSPHOGLUCONOLACTONASE"/>
    <property type="match status" value="1"/>
</dbReference>
<dbReference type="InterPro" id="IPR050282">
    <property type="entry name" value="Cycloisomerase_2"/>
</dbReference>
<keyword evidence="3" id="KW-1185">Reference proteome</keyword>
<dbReference type="RefSeq" id="WP_054402889.1">
    <property type="nucleotide sequence ID" value="NZ_LIUT01000001.1"/>
</dbReference>
<dbReference type="AlphaFoldDB" id="A0A0M1P5X7"/>
<accession>A0A0M1P5X7</accession>
<comment type="caution">
    <text evidence="2">The sequence shown here is derived from an EMBL/GenBank/DDBJ whole genome shotgun (WGS) entry which is preliminary data.</text>
</comment>
<dbReference type="InterPro" id="IPR011048">
    <property type="entry name" value="Haem_d1_sf"/>
</dbReference>
<dbReference type="OrthoDB" id="9790815at2"/>
<dbReference type="PANTHER" id="PTHR30344">
    <property type="entry name" value="6-PHOSPHOGLUCONOLACTONASE-RELATED"/>
    <property type="match status" value="1"/>
</dbReference>